<name>A0AAD7AFR7_9AGAR</name>
<dbReference type="HAMAP" id="MF_01328_B">
    <property type="entry name" value="Ribosomal_uL4_B"/>
    <property type="match status" value="1"/>
</dbReference>
<dbReference type="InterPro" id="IPR013005">
    <property type="entry name" value="Ribosomal_uL4-like"/>
</dbReference>
<evidence type="ECO:0000256" key="1">
    <source>
        <dbReference type="ARBA" id="ARBA00010528"/>
    </source>
</evidence>
<proteinExistence type="inferred from homology"/>
<dbReference type="GO" id="GO:1990904">
    <property type="term" value="C:ribonucleoprotein complex"/>
    <property type="evidence" value="ECO:0007669"/>
    <property type="project" value="UniProtKB-KW"/>
</dbReference>
<dbReference type="Pfam" id="PF00573">
    <property type="entry name" value="Ribosomal_L4"/>
    <property type="match status" value="1"/>
</dbReference>
<dbReference type="GO" id="GO:0005840">
    <property type="term" value="C:ribosome"/>
    <property type="evidence" value="ECO:0007669"/>
    <property type="project" value="UniProtKB-KW"/>
</dbReference>
<evidence type="ECO:0000256" key="5">
    <source>
        <dbReference type="SAM" id="MobiDB-lite"/>
    </source>
</evidence>
<dbReference type="NCBIfam" id="TIGR03953">
    <property type="entry name" value="rplD_bact"/>
    <property type="match status" value="1"/>
</dbReference>
<dbReference type="GO" id="GO:0006412">
    <property type="term" value="P:translation"/>
    <property type="evidence" value="ECO:0007669"/>
    <property type="project" value="InterPro"/>
</dbReference>
<evidence type="ECO:0000256" key="2">
    <source>
        <dbReference type="ARBA" id="ARBA00022980"/>
    </source>
</evidence>
<evidence type="ECO:0000313" key="7">
    <source>
        <dbReference type="Proteomes" id="UP001218218"/>
    </source>
</evidence>
<dbReference type="AlphaFoldDB" id="A0AAD7AFR7"/>
<keyword evidence="7" id="KW-1185">Reference proteome</keyword>
<dbReference type="Gene3D" id="3.40.1370.10">
    <property type="match status" value="1"/>
</dbReference>
<dbReference type="InterPro" id="IPR002136">
    <property type="entry name" value="Ribosomal_uL4"/>
</dbReference>
<feature type="region of interest" description="Disordered" evidence="5">
    <location>
        <begin position="104"/>
        <end position="136"/>
    </location>
</feature>
<organism evidence="6 7">
    <name type="scientific">Mycena albidolilacea</name>
    <dbReference type="NCBI Taxonomy" id="1033008"/>
    <lineage>
        <taxon>Eukaryota</taxon>
        <taxon>Fungi</taxon>
        <taxon>Dikarya</taxon>
        <taxon>Basidiomycota</taxon>
        <taxon>Agaricomycotina</taxon>
        <taxon>Agaricomycetes</taxon>
        <taxon>Agaricomycetidae</taxon>
        <taxon>Agaricales</taxon>
        <taxon>Marasmiineae</taxon>
        <taxon>Mycenaceae</taxon>
        <taxon>Mycena</taxon>
    </lineage>
</organism>
<evidence type="ECO:0000313" key="6">
    <source>
        <dbReference type="EMBL" id="KAJ7357309.1"/>
    </source>
</evidence>
<accession>A0AAD7AFR7</accession>
<dbReference type="InterPro" id="IPR023574">
    <property type="entry name" value="Ribosomal_uL4_dom_sf"/>
</dbReference>
<protein>
    <recommendedName>
        <fullName evidence="4">Large ribosomal subunit protein uL4m</fullName>
    </recommendedName>
</protein>
<dbReference type="Proteomes" id="UP001218218">
    <property type="component" value="Unassembled WGS sequence"/>
</dbReference>
<evidence type="ECO:0000256" key="4">
    <source>
        <dbReference type="ARBA" id="ARBA00040565"/>
    </source>
</evidence>
<dbReference type="PANTHER" id="PTHR10746">
    <property type="entry name" value="50S RIBOSOMAL PROTEIN L4"/>
    <property type="match status" value="1"/>
</dbReference>
<comment type="caution">
    <text evidence="6">The sequence shown here is derived from an EMBL/GenBank/DDBJ whole genome shotgun (WGS) entry which is preliminary data.</text>
</comment>
<keyword evidence="2 6" id="KW-0689">Ribosomal protein</keyword>
<keyword evidence="3" id="KW-0687">Ribonucleoprotein</keyword>
<gene>
    <name evidence="6" type="ORF">DFH08DRAFT_480593</name>
</gene>
<dbReference type="SUPFAM" id="SSF52166">
    <property type="entry name" value="Ribosomal protein L4"/>
    <property type="match status" value="1"/>
</dbReference>
<sequence>MLRRVAAAAKARRSLLRVAAPSGSKPRVRTPKTSDVASTSEVLVTATPVASPIYLNLTTPFKISKGDPSPKSNLVVLNPTVFDHPIRRDILHLCVTHYRDSLRQGSANTKTRGERAGTGRKPFRQKGGGVARAGDLRSPIQHGGGVAFGPKPRDFSTKLPRKVVQMGMRVALSLKVKDSLLGVMSSMDWPNGKTKHLSQKIDALGLRRTLFVTGEEPSELLERSMRNIPLTKLMTLDQLTVYEILKWQRVVMDVKAIDIIEQTLGKDVPIADIPIASLALTKT</sequence>
<reference evidence="6" key="1">
    <citation type="submission" date="2023-03" db="EMBL/GenBank/DDBJ databases">
        <title>Massive genome expansion in bonnet fungi (Mycena s.s.) driven by repeated elements and novel gene families across ecological guilds.</title>
        <authorList>
            <consortium name="Lawrence Berkeley National Laboratory"/>
            <person name="Harder C.B."/>
            <person name="Miyauchi S."/>
            <person name="Viragh M."/>
            <person name="Kuo A."/>
            <person name="Thoen E."/>
            <person name="Andreopoulos B."/>
            <person name="Lu D."/>
            <person name="Skrede I."/>
            <person name="Drula E."/>
            <person name="Henrissat B."/>
            <person name="Morin E."/>
            <person name="Kohler A."/>
            <person name="Barry K."/>
            <person name="LaButti K."/>
            <person name="Morin E."/>
            <person name="Salamov A."/>
            <person name="Lipzen A."/>
            <person name="Mereny Z."/>
            <person name="Hegedus B."/>
            <person name="Baldrian P."/>
            <person name="Stursova M."/>
            <person name="Weitz H."/>
            <person name="Taylor A."/>
            <person name="Grigoriev I.V."/>
            <person name="Nagy L.G."/>
            <person name="Martin F."/>
            <person name="Kauserud H."/>
        </authorList>
    </citation>
    <scope>NUCLEOTIDE SEQUENCE</scope>
    <source>
        <strain evidence="6">CBHHK002</strain>
    </source>
</reference>
<dbReference type="GO" id="GO:0003735">
    <property type="term" value="F:structural constituent of ribosome"/>
    <property type="evidence" value="ECO:0007669"/>
    <property type="project" value="InterPro"/>
</dbReference>
<dbReference type="PANTHER" id="PTHR10746:SF6">
    <property type="entry name" value="LARGE RIBOSOMAL SUBUNIT PROTEIN UL4M"/>
    <property type="match status" value="1"/>
</dbReference>
<evidence type="ECO:0000256" key="3">
    <source>
        <dbReference type="ARBA" id="ARBA00023274"/>
    </source>
</evidence>
<dbReference type="EMBL" id="JARIHO010000008">
    <property type="protein sequence ID" value="KAJ7357309.1"/>
    <property type="molecule type" value="Genomic_DNA"/>
</dbReference>
<comment type="similarity">
    <text evidence="1">Belongs to the universal ribosomal protein uL4 family.</text>
</comment>